<dbReference type="PANTHER" id="PTHR44943:SF8">
    <property type="entry name" value="TPR REPEAT-CONTAINING PROTEIN MJ0263"/>
    <property type="match status" value="1"/>
</dbReference>
<organism evidence="3">
    <name type="scientific">marine metagenome</name>
    <dbReference type="NCBI Taxonomy" id="408172"/>
    <lineage>
        <taxon>unclassified sequences</taxon>
        <taxon>metagenomes</taxon>
        <taxon>ecological metagenomes</taxon>
    </lineage>
</organism>
<evidence type="ECO:0000256" key="2">
    <source>
        <dbReference type="ARBA" id="ARBA00022803"/>
    </source>
</evidence>
<dbReference type="PROSITE" id="PS50293">
    <property type="entry name" value="TPR_REGION"/>
    <property type="match status" value="1"/>
</dbReference>
<dbReference type="PANTHER" id="PTHR44943">
    <property type="entry name" value="CELLULOSE SYNTHASE OPERON PROTEIN C"/>
    <property type="match status" value="1"/>
</dbReference>
<evidence type="ECO:0000313" key="3">
    <source>
        <dbReference type="EMBL" id="SUZ93010.1"/>
    </source>
</evidence>
<dbReference type="EMBL" id="UINC01002110">
    <property type="protein sequence ID" value="SUZ93010.1"/>
    <property type="molecule type" value="Genomic_DNA"/>
</dbReference>
<dbReference type="SUPFAM" id="SSF48452">
    <property type="entry name" value="TPR-like"/>
    <property type="match status" value="1"/>
</dbReference>
<reference evidence="3" key="1">
    <citation type="submission" date="2018-05" db="EMBL/GenBank/DDBJ databases">
        <authorList>
            <person name="Lanie J.A."/>
            <person name="Ng W.-L."/>
            <person name="Kazmierczak K.M."/>
            <person name="Andrzejewski T.M."/>
            <person name="Davidsen T.M."/>
            <person name="Wayne K.J."/>
            <person name="Tettelin H."/>
            <person name="Glass J.I."/>
            <person name="Rusch D."/>
            <person name="Podicherti R."/>
            <person name="Tsui H.-C.T."/>
            <person name="Winkler M.E."/>
        </authorList>
    </citation>
    <scope>NUCLEOTIDE SEQUENCE</scope>
</reference>
<protein>
    <submittedName>
        <fullName evidence="3">Uncharacterized protein</fullName>
    </submittedName>
</protein>
<dbReference type="InterPro" id="IPR011990">
    <property type="entry name" value="TPR-like_helical_dom_sf"/>
</dbReference>
<dbReference type="SMART" id="SM00028">
    <property type="entry name" value="TPR"/>
    <property type="match status" value="2"/>
</dbReference>
<keyword evidence="2" id="KW-0802">TPR repeat</keyword>
<dbReference type="InterPro" id="IPR051685">
    <property type="entry name" value="Ycf3/AcsC/BcsC/TPR_MFPF"/>
</dbReference>
<dbReference type="InterPro" id="IPR019734">
    <property type="entry name" value="TPR_rpt"/>
</dbReference>
<name>A0A381RMC3_9ZZZZ</name>
<dbReference type="Gene3D" id="1.25.40.10">
    <property type="entry name" value="Tetratricopeptide repeat domain"/>
    <property type="match status" value="1"/>
</dbReference>
<dbReference type="AlphaFoldDB" id="A0A381RMC3"/>
<accession>A0A381RMC3</accession>
<gene>
    <name evidence="3" type="ORF">METZ01_LOCUS45864</name>
</gene>
<sequence length="182" mass="20048">MFQHSLNCYSTLRRLALVVLWSISCSSSNAADLFDAGTIDQLIKNNQLILALEKVDQWLDLQPNAAVPLFLKARILTTDGKSDQAVTIYEKLIAVEPDLPEAYNNLGLIYAAGGNLEKATKYFQLGLQTNPTYATLYQNLSTLYAARAISAYRKALLGTEADESSGDSRTLDLLPLDMLGKR</sequence>
<evidence type="ECO:0000256" key="1">
    <source>
        <dbReference type="ARBA" id="ARBA00022737"/>
    </source>
</evidence>
<proteinExistence type="predicted"/>
<dbReference type="PROSITE" id="PS50005">
    <property type="entry name" value="TPR"/>
    <property type="match status" value="1"/>
</dbReference>
<dbReference type="Pfam" id="PF13414">
    <property type="entry name" value="TPR_11"/>
    <property type="match status" value="1"/>
</dbReference>
<keyword evidence="1" id="KW-0677">Repeat</keyword>